<organism evidence="1 2">
    <name type="scientific">Takifugu rubripes</name>
    <name type="common">Japanese pufferfish</name>
    <name type="synonym">Fugu rubripes</name>
    <dbReference type="NCBI Taxonomy" id="31033"/>
    <lineage>
        <taxon>Eukaryota</taxon>
        <taxon>Metazoa</taxon>
        <taxon>Chordata</taxon>
        <taxon>Craniata</taxon>
        <taxon>Vertebrata</taxon>
        <taxon>Euteleostomi</taxon>
        <taxon>Actinopterygii</taxon>
        <taxon>Neopterygii</taxon>
        <taxon>Teleostei</taxon>
        <taxon>Neoteleostei</taxon>
        <taxon>Acanthomorphata</taxon>
        <taxon>Eupercaria</taxon>
        <taxon>Tetraodontiformes</taxon>
        <taxon>Tetradontoidea</taxon>
        <taxon>Tetraodontidae</taxon>
        <taxon>Takifugu</taxon>
    </lineage>
</organism>
<dbReference type="InParanoid" id="A0A674MZB6"/>
<accession>A0A674MZB6</accession>
<dbReference type="GeneTree" id="ENSGT00940000177191"/>
<dbReference type="Proteomes" id="UP000005226">
    <property type="component" value="Chromosome 17"/>
</dbReference>
<reference evidence="1" key="3">
    <citation type="submission" date="2025-09" db="UniProtKB">
        <authorList>
            <consortium name="Ensembl"/>
        </authorList>
    </citation>
    <scope>IDENTIFICATION</scope>
</reference>
<proteinExistence type="predicted"/>
<dbReference type="Ensembl" id="ENSTRUT00000073737.1">
    <property type="protein sequence ID" value="ENSTRUP00000066634.1"/>
    <property type="gene ID" value="ENSTRUG00000030071.1"/>
</dbReference>
<evidence type="ECO:0000313" key="1">
    <source>
        <dbReference type="Ensembl" id="ENSTRUP00000066634.1"/>
    </source>
</evidence>
<name>A0A674MZB6_TAKRU</name>
<evidence type="ECO:0000313" key="2">
    <source>
        <dbReference type="Proteomes" id="UP000005226"/>
    </source>
</evidence>
<keyword evidence="2" id="KW-1185">Reference proteome</keyword>
<reference evidence="1" key="2">
    <citation type="submission" date="2025-08" db="UniProtKB">
        <authorList>
            <consortium name="Ensembl"/>
        </authorList>
    </citation>
    <scope>IDENTIFICATION</scope>
</reference>
<protein>
    <submittedName>
        <fullName evidence="1">Uncharacterized protein</fullName>
    </submittedName>
</protein>
<dbReference type="AlphaFoldDB" id="A0A674MZB6"/>
<sequence>MSTFLDNDQVQNTEIGINDAAADRLALALASPAGTVAGVSLAKQQTHATVGQHTLLHGKTLLVVASADAHHVSLDKRKVLRSSSTSMSFWQPVAGNEMFS</sequence>
<reference evidence="1 2" key="1">
    <citation type="journal article" date="2011" name="Genome Biol. Evol.">
        <title>Integration of the genetic map and genome assembly of fugu facilitates insights into distinct features of genome evolution in teleosts and mammals.</title>
        <authorList>
            <person name="Kai W."/>
            <person name="Kikuchi K."/>
            <person name="Tohari S."/>
            <person name="Chew A.K."/>
            <person name="Tay A."/>
            <person name="Fujiwara A."/>
            <person name="Hosoya S."/>
            <person name="Suetake H."/>
            <person name="Naruse K."/>
            <person name="Brenner S."/>
            <person name="Suzuki Y."/>
            <person name="Venkatesh B."/>
        </authorList>
    </citation>
    <scope>NUCLEOTIDE SEQUENCE [LARGE SCALE GENOMIC DNA]</scope>
</reference>